<dbReference type="GO" id="GO:0005892">
    <property type="term" value="C:acetylcholine-gated channel complex"/>
    <property type="evidence" value="ECO:0007669"/>
    <property type="project" value="InterPro"/>
</dbReference>
<reference evidence="4" key="1">
    <citation type="submission" date="2014-07" db="EMBL/GenBank/DDBJ databases">
        <authorList>
            <person name="Martin A.A"/>
            <person name="De Silva N."/>
        </authorList>
    </citation>
    <scope>NUCLEOTIDE SEQUENCE</scope>
</reference>
<feature type="chain" id="PRO_5005329821" evidence="3">
    <location>
        <begin position="20"/>
        <end position="351"/>
    </location>
</feature>
<reference evidence="5" key="2">
    <citation type="submission" date="2015-08" db="UniProtKB">
        <authorList>
            <consortium name="WormBaseParasite"/>
        </authorList>
    </citation>
    <scope>IDENTIFICATION</scope>
</reference>
<feature type="transmembrane region" description="Helical" evidence="2">
    <location>
        <begin position="234"/>
        <end position="256"/>
    </location>
</feature>
<dbReference type="PANTHER" id="PTHR33748:SF6">
    <property type="entry name" value="TPM_PHOSPHATASE DOMAIN-CONTAINING PROTEIN"/>
    <property type="match status" value="1"/>
</dbReference>
<dbReference type="InterPro" id="IPR033438">
    <property type="entry name" value="MOLO1"/>
</dbReference>
<dbReference type="STRING" id="75913.A0A0K0FFH9"/>
<evidence type="ECO:0000256" key="2">
    <source>
        <dbReference type="SAM" id="Phobius"/>
    </source>
</evidence>
<feature type="compositionally biased region" description="Polar residues" evidence="1">
    <location>
        <begin position="327"/>
        <end position="341"/>
    </location>
</feature>
<dbReference type="PANTHER" id="PTHR33748">
    <property type="entry name" value="PROTEIN CBG04600"/>
    <property type="match status" value="1"/>
</dbReference>
<protein>
    <submittedName>
        <fullName evidence="5">TPM_phosphatase domain-containing protein</fullName>
    </submittedName>
</protein>
<dbReference type="Gene3D" id="3.10.310.50">
    <property type="match status" value="1"/>
</dbReference>
<evidence type="ECO:0000313" key="5">
    <source>
        <dbReference type="WBParaSite" id="SVE_0762200.1"/>
    </source>
</evidence>
<dbReference type="AlphaFoldDB" id="A0A0K0FFH9"/>
<keyword evidence="3" id="KW-0732">Signal</keyword>
<sequence length="351" mass="38231">MGLENYLFLLFLFITVILGQGTWTSDNYPNPNSNQFKQCNMRSKSSVCDPDQILSEKDRYHINHEIQQLEVKTSQNEAREHCLRKGVSTIVALGKHFGDGSQESIKSIANSMLQRWNLDSQCKKSMVILVSTDDRKFWISRDPSVPVYADEFSQMFKEEAGNFKSGDYHTAIVNILKKTAEVTNSKKQMVGGGEPAEPSRPVGGNVGPASPGKQGPDFGAIFNTAKTIFSKLGIVAWILLFLAIMMICCCGCLYMCCCRSKSEPQMDPENPGQPRQGGGNPISGMLQSLGLARIIQMAIPFIMNLVRGGGNRGNEPSGGQGGYTPGVKTNSGPTALYPSQQVKDEGGGGGW</sequence>
<dbReference type="Pfam" id="PF17175">
    <property type="entry name" value="MOLO1"/>
    <property type="match status" value="1"/>
</dbReference>
<organism evidence="4 5">
    <name type="scientific">Strongyloides venezuelensis</name>
    <name type="common">Threadworm</name>
    <dbReference type="NCBI Taxonomy" id="75913"/>
    <lineage>
        <taxon>Eukaryota</taxon>
        <taxon>Metazoa</taxon>
        <taxon>Ecdysozoa</taxon>
        <taxon>Nematoda</taxon>
        <taxon>Chromadorea</taxon>
        <taxon>Rhabditida</taxon>
        <taxon>Tylenchina</taxon>
        <taxon>Panagrolaimomorpha</taxon>
        <taxon>Strongyloidoidea</taxon>
        <taxon>Strongyloididae</taxon>
        <taxon>Strongyloides</taxon>
    </lineage>
</organism>
<keyword evidence="2" id="KW-0812">Transmembrane</keyword>
<accession>A0A0K0FFH9</accession>
<feature type="signal peptide" evidence="3">
    <location>
        <begin position="1"/>
        <end position="19"/>
    </location>
</feature>
<feature type="region of interest" description="Disordered" evidence="1">
    <location>
        <begin position="313"/>
        <end position="351"/>
    </location>
</feature>
<proteinExistence type="predicted"/>
<name>A0A0K0FFH9_STRVS</name>
<feature type="compositionally biased region" description="Basic and acidic residues" evidence="1">
    <location>
        <begin position="342"/>
        <end position="351"/>
    </location>
</feature>
<evidence type="ECO:0000313" key="4">
    <source>
        <dbReference type="Proteomes" id="UP000035680"/>
    </source>
</evidence>
<feature type="region of interest" description="Disordered" evidence="1">
    <location>
        <begin position="184"/>
        <end position="210"/>
    </location>
</feature>
<evidence type="ECO:0000256" key="1">
    <source>
        <dbReference type="SAM" id="MobiDB-lite"/>
    </source>
</evidence>
<keyword evidence="4" id="KW-1185">Reference proteome</keyword>
<dbReference type="WBParaSite" id="SVE_0762200.1">
    <property type="protein sequence ID" value="SVE_0762200.1"/>
    <property type="gene ID" value="SVE_0762200"/>
</dbReference>
<dbReference type="Proteomes" id="UP000035680">
    <property type="component" value="Unassembled WGS sequence"/>
</dbReference>
<feature type="compositionally biased region" description="Gly residues" evidence="1">
    <location>
        <begin position="313"/>
        <end position="324"/>
    </location>
</feature>
<keyword evidence="2" id="KW-1133">Transmembrane helix</keyword>
<evidence type="ECO:0000256" key="3">
    <source>
        <dbReference type="SAM" id="SignalP"/>
    </source>
</evidence>
<keyword evidence="2" id="KW-0472">Membrane</keyword>